<dbReference type="GO" id="GO:0003723">
    <property type="term" value="F:RNA binding"/>
    <property type="evidence" value="ECO:0007669"/>
    <property type="project" value="UniProtKB-KW"/>
</dbReference>
<dbReference type="GO" id="GO:0160140">
    <property type="term" value="F:23S rRNA pseudouridine(1911/1915/1917) synthase activity"/>
    <property type="evidence" value="ECO:0007669"/>
    <property type="project" value="UniProtKB-EC"/>
</dbReference>
<organism evidence="8 9">
    <name type="scientific">Candidatus Enterousia excrementavium</name>
    <dbReference type="NCBI Taxonomy" id="2840789"/>
    <lineage>
        <taxon>Bacteria</taxon>
        <taxon>Pseudomonadati</taxon>
        <taxon>Pseudomonadota</taxon>
        <taxon>Alphaproteobacteria</taxon>
        <taxon>Candidatus Enterousia</taxon>
    </lineage>
</organism>
<dbReference type="InterPro" id="IPR020103">
    <property type="entry name" value="PsdUridine_synth_cat_dom_sf"/>
</dbReference>
<reference evidence="8" key="1">
    <citation type="submission" date="2020-10" db="EMBL/GenBank/DDBJ databases">
        <authorList>
            <person name="Gilroy R."/>
        </authorList>
    </citation>
    <scope>NUCLEOTIDE SEQUENCE</scope>
    <source>
        <strain evidence="8">B1-16210</strain>
    </source>
</reference>
<dbReference type="InterPro" id="IPR006145">
    <property type="entry name" value="PsdUridine_synth_RsuA/RluA"/>
</dbReference>
<evidence type="ECO:0000313" key="9">
    <source>
        <dbReference type="Proteomes" id="UP000721442"/>
    </source>
</evidence>
<sequence length="319" mass="35232">MAETRNFVVSDTDAGIRLDKFLVLQMPEFSRSEIQHFDVRINDASAKFSARLRVGDNIVVTIPERKTFVASANIASDFDLDILFEDDDIIVINKPRGVVMYPSAGNATGTLVQNILSHTNLSALGGDVRPGVVHRLDRDTSGVMVFAKSDAAFRGLVKIFSAHDLTRKYVAFVWGVPNWDGADITGNIARSSRNRQKMSMVKSGGKPAHTIVNVSDVWPHAGVSAFRCTLMTGRTHQIRVHLSAHGFPVLCDPVYGRASTKLASVRDADLLEFLKTHRGQMLHAEILDFTHPVTGEKMHFKAHMPPDMMELKSILDNIG</sequence>
<evidence type="ECO:0000259" key="7">
    <source>
        <dbReference type="Pfam" id="PF00849"/>
    </source>
</evidence>
<gene>
    <name evidence="8" type="ORF">IAC77_02835</name>
</gene>
<evidence type="ECO:0000256" key="5">
    <source>
        <dbReference type="PROSITE-ProRule" id="PRU00182"/>
    </source>
</evidence>
<dbReference type="Gene3D" id="3.10.290.10">
    <property type="entry name" value="RNA-binding S4 domain"/>
    <property type="match status" value="1"/>
</dbReference>
<dbReference type="EC" id="5.4.99.-" evidence="6"/>
<dbReference type="NCBIfam" id="TIGR00005">
    <property type="entry name" value="rluA_subfam"/>
    <property type="match status" value="1"/>
</dbReference>
<evidence type="ECO:0000256" key="3">
    <source>
        <dbReference type="ARBA" id="ARBA00036882"/>
    </source>
</evidence>
<evidence type="ECO:0000313" key="8">
    <source>
        <dbReference type="EMBL" id="MBO8407373.1"/>
    </source>
</evidence>
<dbReference type="InterPro" id="IPR006225">
    <property type="entry name" value="PsdUridine_synth_RluC/D"/>
</dbReference>
<accession>A0A940ICF8</accession>
<comment type="catalytic activity">
    <reaction evidence="3">
        <text>uridine(1911/1915/1917) in 23S rRNA = pseudouridine(1911/1915/1917) in 23S rRNA</text>
        <dbReference type="Rhea" id="RHEA:42524"/>
        <dbReference type="Rhea" id="RHEA-COMP:10097"/>
        <dbReference type="Rhea" id="RHEA-COMP:10098"/>
        <dbReference type="ChEBI" id="CHEBI:65314"/>
        <dbReference type="ChEBI" id="CHEBI:65315"/>
        <dbReference type="EC" id="5.4.99.23"/>
    </reaction>
</comment>
<evidence type="ECO:0000256" key="6">
    <source>
        <dbReference type="RuleBase" id="RU362028"/>
    </source>
</evidence>
<dbReference type="PROSITE" id="PS50889">
    <property type="entry name" value="S4"/>
    <property type="match status" value="1"/>
</dbReference>
<evidence type="ECO:0000256" key="4">
    <source>
        <dbReference type="PIRSR" id="PIRSR606225-1"/>
    </source>
</evidence>
<comment type="function">
    <text evidence="6">Responsible for synthesis of pseudouridine from uracil.</text>
</comment>
<reference evidence="8" key="2">
    <citation type="journal article" date="2021" name="PeerJ">
        <title>Extensive microbial diversity within the chicken gut microbiome revealed by metagenomics and culture.</title>
        <authorList>
            <person name="Gilroy R."/>
            <person name="Ravi A."/>
            <person name="Getino M."/>
            <person name="Pursley I."/>
            <person name="Horton D.L."/>
            <person name="Alikhan N.F."/>
            <person name="Baker D."/>
            <person name="Gharbi K."/>
            <person name="Hall N."/>
            <person name="Watson M."/>
            <person name="Adriaenssens E.M."/>
            <person name="Foster-Nyarko E."/>
            <person name="Jarju S."/>
            <person name="Secka A."/>
            <person name="Antonio M."/>
            <person name="Oren A."/>
            <person name="Chaudhuri R.R."/>
            <person name="La Ragione R."/>
            <person name="Hildebrand F."/>
            <person name="Pallen M.J."/>
        </authorList>
    </citation>
    <scope>NUCLEOTIDE SEQUENCE</scope>
    <source>
        <strain evidence="8">B1-16210</strain>
    </source>
</reference>
<evidence type="ECO:0000256" key="2">
    <source>
        <dbReference type="ARBA" id="ARBA00023235"/>
    </source>
</evidence>
<feature type="domain" description="Pseudouridine synthase RsuA/RluA-like" evidence="7">
    <location>
        <begin position="88"/>
        <end position="244"/>
    </location>
</feature>
<proteinExistence type="inferred from homology"/>
<dbReference type="InterPro" id="IPR050188">
    <property type="entry name" value="RluA_PseudoU_synthase"/>
</dbReference>
<dbReference type="EMBL" id="JADINE010000035">
    <property type="protein sequence ID" value="MBO8407373.1"/>
    <property type="molecule type" value="Genomic_DNA"/>
</dbReference>
<dbReference type="PROSITE" id="PS01129">
    <property type="entry name" value="PSI_RLU"/>
    <property type="match status" value="1"/>
</dbReference>
<keyword evidence="5" id="KW-0694">RNA-binding</keyword>
<dbReference type="CDD" id="cd00165">
    <property type="entry name" value="S4"/>
    <property type="match status" value="1"/>
</dbReference>
<keyword evidence="2 6" id="KW-0413">Isomerase</keyword>
<evidence type="ECO:0000256" key="1">
    <source>
        <dbReference type="ARBA" id="ARBA00010876"/>
    </source>
</evidence>
<dbReference type="GO" id="GO:0000455">
    <property type="term" value="P:enzyme-directed rRNA pseudouridine synthesis"/>
    <property type="evidence" value="ECO:0007669"/>
    <property type="project" value="TreeGrafter"/>
</dbReference>
<dbReference type="InterPro" id="IPR036986">
    <property type="entry name" value="S4_RNA-bd_sf"/>
</dbReference>
<dbReference type="PANTHER" id="PTHR21600:SF44">
    <property type="entry name" value="RIBOSOMAL LARGE SUBUNIT PSEUDOURIDINE SYNTHASE D"/>
    <property type="match status" value="1"/>
</dbReference>
<dbReference type="InterPro" id="IPR006224">
    <property type="entry name" value="PsdUridine_synth_RluA-like_CS"/>
</dbReference>
<dbReference type="PANTHER" id="PTHR21600">
    <property type="entry name" value="MITOCHONDRIAL RNA PSEUDOURIDINE SYNTHASE"/>
    <property type="match status" value="1"/>
</dbReference>
<dbReference type="Proteomes" id="UP000721442">
    <property type="component" value="Unassembled WGS sequence"/>
</dbReference>
<comment type="caution">
    <text evidence="8">The sequence shown here is derived from an EMBL/GenBank/DDBJ whole genome shotgun (WGS) entry which is preliminary data.</text>
</comment>
<dbReference type="Gene3D" id="3.30.2350.10">
    <property type="entry name" value="Pseudouridine synthase"/>
    <property type="match status" value="1"/>
</dbReference>
<dbReference type="SUPFAM" id="SSF55174">
    <property type="entry name" value="Alpha-L RNA-binding motif"/>
    <property type="match status" value="1"/>
</dbReference>
<name>A0A940ICF8_9PROT</name>
<dbReference type="SUPFAM" id="SSF55120">
    <property type="entry name" value="Pseudouridine synthase"/>
    <property type="match status" value="1"/>
</dbReference>
<dbReference type="Pfam" id="PF00849">
    <property type="entry name" value="PseudoU_synth_2"/>
    <property type="match status" value="1"/>
</dbReference>
<comment type="similarity">
    <text evidence="1 6">Belongs to the pseudouridine synthase RluA family.</text>
</comment>
<protein>
    <recommendedName>
        <fullName evidence="6">Pseudouridine synthase</fullName>
        <ecNumber evidence="6">5.4.99.-</ecNumber>
    </recommendedName>
</protein>
<feature type="active site" evidence="4">
    <location>
        <position position="137"/>
    </location>
</feature>
<dbReference type="CDD" id="cd02869">
    <property type="entry name" value="PseudoU_synth_RluA_like"/>
    <property type="match status" value="1"/>
</dbReference>
<comment type="catalytic activity">
    <reaction evidence="6">
        <text>a uridine in RNA = a pseudouridine in RNA</text>
        <dbReference type="Rhea" id="RHEA:48348"/>
        <dbReference type="Rhea" id="RHEA-COMP:12068"/>
        <dbReference type="Rhea" id="RHEA-COMP:12069"/>
        <dbReference type="ChEBI" id="CHEBI:65314"/>
        <dbReference type="ChEBI" id="CHEBI:65315"/>
    </reaction>
</comment>
<dbReference type="AlphaFoldDB" id="A0A940ICF8"/>